<name>A0A0F7KZW7_9VIRU</name>
<reference evidence="1" key="1">
    <citation type="journal article" date="2015" name="Front. Microbiol.">
        <title>Combining genomic sequencing methods to explore viral diversity and reveal potential virus-host interactions.</title>
        <authorList>
            <person name="Chow C.E."/>
            <person name="Winget D.M."/>
            <person name="White R.A.III."/>
            <person name="Hallam S.J."/>
            <person name="Suttle C.A."/>
        </authorList>
    </citation>
    <scope>NUCLEOTIDE SEQUENCE</scope>
    <source>
        <strain evidence="1">Anoxic3_1</strain>
    </source>
</reference>
<protein>
    <submittedName>
        <fullName evidence="1">Uncharacterized protein</fullName>
    </submittedName>
</protein>
<reference evidence="1" key="2">
    <citation type="submission" date="2015-03" db="EMBL/GenBank/DDBJ databases">
        <authorList>
            <person name="Chow C.-E.T."/>
            <person name="Winget D.M."/>
            <person name="White R.A.III."/>
            <person name="Hallam S.J."/>
            <person name="Suttle C.A."/>
        </authorList>
    </citation>
    <scope>NUCLEOTIDE SEQUENCE</scope>
    <source>
        <strain evidence="1">Anoxic3_1</strain>
    </source>
</reference>
<proteinExistence type="predicted"/>
<sequence length="67" mass="7704">MWPVNTTSWELRRHRKCASAPLWSLHARATGSANARLLGDWRSASDRSARTCWSLPQRSWTKLHSLS</sequence>
<evidence type="ECO:0000313" key="1">
    <source>
        <dbReference type="EMBL" id="AKH45839.1"/>
    </source>
</evidence>
<dbReference type="EMBL" id="KR029577">
    <property type="protein sequence ID" value="AKH45839.1"/>
    <property type="molecule type" value="Genomic_DNA"/>
</dbReference>
<organism evidence="1">
    <name type="scientific">uncultured marine virus</name>
    <dbReference type="NCBI Taxonomy" id="186617"/>
    <lineage>
        <taxon>Viruses</taxon>
        <taxon>environmental samples</taxon>
    </lineage>
</organism>
<accession>A0A0F7KZW7</accession>